<dbReference type="AlphaFoldDB" id="A0A1T4LTM3"/>
<reference evidence="3 4" key="1">
    <citation type="submission" date="2017-02" db="EMBL/GenBank/DDBJ databases">
        <authorList>
            <person name="Peterson S.W."/>
        </authorList>
    </citation>
    <scope>NUCLEOTIDE SEQUENCE [LARGE SCALE GENOMIC DNA]</scope>
    <source>
        <strain evidence="3 4">ATCC 17233</strain>
    </source>
</reference>
<keyword evidence="4" id="KW-1185">Reference proteome</keyword>
<dbReference type="RefSeq" id="WP_078786777.1">
    <property type="nucleotide sequence ID" value="NZ_FMTO01000004.1"/>
</dbReference>
<dbReference type="Pfam" id="PF00483">
    <property type="entry name" value="NTP_transferase"/>
    <property type="match status" value="1"/>
</dbReference>
<keyword evidence="3" id="KW-0808">Transferase</keyword>
<dbReference type="SUPFAM" id="SSF54631">
    <property type="entry name" value="CBS-domain pair"/>
    <property type="match status" value="1"/>
</dbReference>
<keyword evidence="1" id="KW-0129">CBS domain</keyword>
<proteinExistence type="predicted"/>
<dbReference type="Proteomes" id="UP000189857">
    <property type="component" value="Unassembled WGS sequence"/>
</dbReference>
<evidence type="ECO:0000259" key="2">
    <source>
        <dbReference type="PROSITE" id="PS51371"/>
    </source>
</evidence>
<dbReference type="EMBL" id="FUXA01000006">
    <property type="protein sequence ID" value="SJZ57966.1"/>
    <property type="molecule type" value="Genomic_DNA"/>
</dbReference>
<protein>
    <submittedName>
        <fullName evidence="3">Nucleotidyl transferase</fullName>
    </submittedName>
</protein>
<dbReference type="GO" id="GO:0016740">
    <property type="term" value="F:transferase activity"/>
    <property type="evidence" value="ECO:0007669"/>
    <property type="project" value="UniProtKB-KW"/>
</dbReference>
<accession>A0A1T4LTM3</accession>
<dbReference type="Gene3D" id="3.90.550.10">
    <property type="entry name" value="Spore Coat Polysaccharide Biosynthesis Protein SpsA, Chain A"/>
    <property type="match status" value="1"/>
</dbReference>
<dbReference type="InterPro" id="IPR050486">
    <property type="entry name" value="Mannose-1P_guanyltransferase"/>
</dbReference>
<gene>
    <name evidence="3" type="ORF">SAMN02745110_00925</name>
</gene>
<evidence type="ECO:0000313" key="3">
    <source>
        <dbReference type="EMBL" id="SJZ57966.1"/>
    </source>
</evidence>
<dbReference type="PROSITE" id="PS51371">
    <property type="entry name" value="CBS"/>
    <property type="match status" value="1"/>
</dbReference>
<evidence type="ECO:0000256" key="1">
    <source>
        <dbReference type="PROSITE-ProRule" id="PRU00703"/>
    </source>
</evidence>
<dbReference type="InterPro" id="IPR029044">
    <property type="entry name" value="Nucleotide-diphossugar_trans"/>
</dbReference>
<dbReference type="InterPro" id="IPR046342">
    <property type="entry name" value="CBS_dom_sf"/>
</dbReference>
<evidence type="ECO:0000313" key="4">
    <source>
        <dbReference type="Proteomes" id="UP000189857"/>
    </source>
</evidence>
<dbReference type="PANTHER" id="PTHR22572">
    <property type="entry name" value="SUGAR-1-PHOSPHATE GUANYL TRANSFERASE"/>
    <property type="match status" value="1"/>
</dbReference>
<sequence>MDKLEIQKFIGTDKLTVSEVMQKIDINTMGILFLVDKNEHLIGCITDGDVRRYLLSGGKMENLAVHAANKEPRYARTIDEAKHLYHSKNFIIIPVVNNVMSIIDLYTGEKDRKTKKHRSPLNIPVVINAGGKGTRLDPFTRVLPKPLIPVGELPIIELIMQEYKTYSCEDFHIIVNYKKDLMKAYFHDNENNYNITWYDEEKPLGTGGGLSLLRGKFDSTFFFANCDALLTANYESMLKFHKQNGNVITMVCAYKNINIPYGVVDMGKNGTIENMREKPLISFLTNTGIYIVEPEVMDYIDDNEFIGFPDIITRVKESGKKVAVFPVSENDWMDMGQLSELEKMRIKLYGE</sequence>
<name>A0A1T4LTM3_9FIRM</name>
<dbReference type="OrthoDB" id="9803871at2"/>
<organism evidence="3 4">
    <name type="scientific">Eubacterium ruminantium</name>
    <dbReference type="NCBI Taxonomy" id="42322"/>
    <lineage>
        <taxon>Bacteria</taxon>
        <taxon>Bacillati</taxon>
        <taxon>Bacillota</taxon>
        <taxon>Clostridia</taxon>
        <taxon>Eubacteriales</taxon>
        <taxon>Eubacteriaceae</taxon>
        <taxon>Eubacterium</taxon>
    </lineage>
</organism>
<dbReference type="SUPFAM" id="SSF53448">
    <property type="entry name" value="Nucleotide-diphospho-sugar transferases"/>
    <property type="match status" value="1"/>
</dbReference>
<feature type="domain" description="CBS" evidence="2">
    <location>
        <begin position="1"/>
        <end position="60"/>
    </location>
</feature>
<dbReference type="Gene3D" id="3.10.580.10">
    <property type="entry name" value="CBS-domain"/>
    <property type="match status" value="1"/>
</dbReference>
<dbReference type="InterPro" id="IPR000644">
    <property type="entry name" value="CBS_dom"/>
</dbReference>
<dbReference type="InterPro" id="IPR005835">
    <property type="entry name" value="NTP_transferase_dom"/>
</dbReference>